<dbReference type="Pfam" id="PF24859">
    <property type="entry name" value="FdhE_central"/>
    <property type="match status" value="1"/>
</dbReference>
<dbReference type="InterPro" id="IPR056796">
    <property type="entry name" value="FdhE_C"/>
</dbReference>
<dbReference type="GO" id="GO:0005829">
    <property type="term" value="C:cytosol"/>
    <property type="evidence" value="ECO:0007669"/>
    <property type="project" value="TreeGrafter"/>
</dbReference>
<dbReference type="InterPro" id="IPR024064">
    <property type="entry name" value="FdhE-like_sf"/>
</dbReference>
<evidence type="ECO:0000256" key="1">
    <source>
        <dbReference type="ARBA" id="ARBA00022490"/>
    </source>
</evidence>
<dbReference type="PIRSF" id="PIRSF018296">
    <property type="entry name" value="Format_dh_formtn"/>
    <property type="match status" value="1"/>
</dbReference>
<protein>
    <recommendedName>
        <fullName evidence="2">Protein FdhE homolog</fullName>
    </recommendedName>
</protein>
<sequence>MTFASEIPLSLGDKSPLALKPLLAAKPQDIYRHRAERLETLAEGSPLADYLKLCRSLVATQLKLAEAQEFGPAPELDMTQPIPLSLQYTDDNHYWLVQLQSLLSEMLPLVPAAVAGVIRELMALTPEQQAAYGNSLRQGHLSDVPAQYSLFLWAALSAYWAHWAPMVISRMDIAAVKQTALCPVCGSHPVASVIREEPREGLRYLHCSLCETQWHYVRAQCTNCDDAKQLSLWAFDDHQANIRIETCDHCHGYTKMLFVAKDPRMEVVADDLASLGLDSQLSDKGYSATTLNPLLLAHES</sequence>
<dbReference type="RefSeq" id="WP_133039356.1">
    <property type="nucleotide sequence ID" value="NZ_SLWF01000017.1"/>
</dbReference>
<dbReference type="EMBL" id="SLWF01000017">
    <property type="protein sequence ID" value="TCN82838.1"/>
    <property type="molecule type" value="Genomic_DNA"/>
</dbReference>
<evidence type="ECO:0000259" key="3">
    <source>
        <dbReference type="Pfam" id="PF04216"/>
    </source>
</evidence>
<comment type="similarity">
    <text evidence="2">Belongs to the FdhE family.</text>
</comment>
<dbReference type="Proteomes" id="UP000294832">
    <property type="component" value="Unassembled WGS sequence"/>
</dbReference>
<evidence type="ECO:0000259" key="4">
    <source>
        <dbReference type="Pfam" id="PF24859"/>
    </source>
</evidence>
<dbReference type="CDD" id="cd16341">
    <property type="entry name" value="FdhE"/>
    <property type="match status" value="1"/>
</dbReference>
<dbReference type="OrthoDB" id="9794151at2"/>
<feature type="domain" description="FdhE C-terminal" evidence="5">
    <location>
        <begin position="220"/>
        <end position="295"/>
    </location>
</feature>
<dbReference type="SUPFAM" id="SSF144020">
    <property type="entry name" value="FdhE-like"/>
    <property type="match status" value="1"/>
</dbReference>
<dbReference type="GO" id="GO:0051604">
    <property type="term" value="P:protein maturation"/>
    <property type="evidence" value="ECO:0007669"/>
    <property type="project" value="TreeGrafter"/>
</dbReference>
<evidence type="ECO:0000256" key="2">
    <source>
        <dbReference type="HAMAP-Rule" id="MF_00611"/>
    </source>
</evidence>
<accession>A0A4R2FDQ0</accession>
<feature type="domain" description="FdhE central" evidence="4">
    <location>
        <begin position="181"/>
        <end position="218"/>
    </location>
</feature>
<dbReference type="AlphaFoldDB" id="A0A4R2FDQ0"/>
<dbReference type="Pfam" id="PF24860">
    <property type="entry name" value="FdhE_C"/>
    <property type="match status" value="1"/>
</dbReference>
<name>A0A4R2FDQ0_9GAMM</name>
<dbReference type="PANTHER" id="PTHR37689:SF1">
    <property type="entry name" value="PROTEIN FDHE"/>
    <property type="match status" value="1"/>
</dbReference>
<gene>
    <name evidence="2" type="primary">fdhE</name>
    <name evidence="6" type="ORF">EDC91_11758</name>
</gene>
<dbReference type="InterPro" id="IPR056797">
    <property type="entry name" value="FdhE_central"/>
</dbReference>
<comment type="function">
    <text evidence="2">Necessary for formate dehydrogenase activity.</text>
</comment>
<dbReference type="Pfam" id="PF04216">
    <property type="entry name" value="FdhE_N"/>
    <property type="match status" value="1"/>
</dbReference>
<evidence type="ECO:0000313" key="6">
    <source>
        <dbReference type="EMBL" id="TCN82838.1"/>
    </source>
</evidence>
<proteinExistence type="inferred from homology"/>
<organism evidence="6 7">
    <name type="scientific">Shewanella fodinae</name>
    <dbReference type="NCBI Taxonomy" id="552357"/>
    <lineage>
        <taxon>Bacteria</taxon>
        <taxon>Pseudomonadati</taxon>
        <taxon>Pseudomonadota</taxon>
        <taxon>Gammaproteobacteria</taxon>
        <taxon>Alteromonadales</taxon>
        <taxon>Shewanellaceae</taxon>
        <taxon>Shewanella</taxon>
    </lineage>
</organism>
<keyword evidence="7" id="KW-1185">Reference proteome</keyword>
<dbReference type="HAMAP" id="MF_00611">
    <property type="entry name" value="FdeH"/>
    <property type="match status" value="1"/>
</dbReference>
<evidence type="ECO:0000259" key="5">
    <source>
        <dbReference type="Pfam" id="PF24860"/>
    </source>
</evidence>
<dbReference type="NCBIfam" id="TIGR01562">
    <property type="entry name" value="FdhE"/>
    <property type="match status" value="1"/>
</dbReference>
<dbReference type="InterPro" id="IPR056774">
    <property type="entry name" value="FdhE_N"/>
</dbReference>
<dbReference type="PANTHER" id="PTHR37689">
    <property type="entry name" value="PROTEIN FDHE"/>
    <property type="match status" value="1"/>
</dbReference>
<keyword evidence="1 2" id="KW-0963">Cytoplasm</keyword>
<comment type="caution">
    <text evidence="6">The sequence shown here is derived from an EMBL/GenBank/DDBJ whole genome shotgun (WGS) entry which is preliminary data.</text>
</comment>
<feature type="domain" description="FdhE N-terminal" evidence="3">
    <location>
        <begin position="20"/>
        <end position="169"/>
    </location>
</feature>
<reference evidence="6 7" key="1">
    <citation type="submission" date="2019-03" db="EMBL/GenBank/DDBJ databases">
        <title>Freshwater and sediment microbial communities from various areas in North America, analyzing microbe dynamics in response to fracking.</title>
        <authorList>
            <person name="Lamendella R."/>
        </authorList>
    </citation>
    <scope>NUCLEOTIDE SEQUENCE [LARGE SCALE GENOMIC DNA]</scope>
    <source>
        <strain evidence="6 7">74A</strain>
    </source>
</reference>
<dbReference type="GO" id="GO:0008199">
    <property type="term" value="F:ferric iron binding"/>
    <property type="evidence" value="ECO:0007669"/>
    <property type="project" value="TreeGrafter"/>
</dbReference>
<comment type="subcellular location">
    <subcellularLocation>
        <location evidence="2">Cytoplasm</location>
    </subcellularLocation>
</comment>
<dbReference type="Gene3D" id="3.90.1670.10">
    <property type="entry name" value="FdhE-like domain"/>
    <property type="match status" value="1"/>
</dbReference>
<evidence type="ECO:0000313" key="7">
    <source>
        <dbReference type="Proteomes" id="UP000294832"/>
    </source>
</evidence>
<dbReference type="InterPro" id="IPR006452">
    <property type="entry name" value="Formate_DH_accessory"/>
</dbReference>